<evidence type="ECO:0000256" key="12">
    <source>
        <dbReference type="ARBA" id="ARBA00022777"/>
    </source>
</evidence>
<evidence type="ECO:0000313" key="22">
    <source>
        <dbReference type="EMBL" id="MBB5036730.1"/>
    </source>
</evidence>
<dbReference type="Gene3D" id="3.30.565.10">
    <property type="entry name" value="Histidine kinase-like ATPase, C-terminal domain"/>
    <property type="match status" value="1"/>
</dbReference>
<dbReference type="AlphaFoldDB" id="A0A7W7YIB2"/>
<dbReference type="GO" id="GO:0046872">
    <property type="term" value="F:metal ion binding"/>
    <property type="evidence" value="ECO:0007669"/>
    <property type="project" value="UniProtKB-KW"/>
</dbReference>
<dbReference type="GO" id="GO:0005737">
    <property type="term" value="C:cytoplasm"/>
    <property type="evidence" value="ECO:0007669"/>
    <property type="project" value="UniProtKB-SubCell"/>
</dbReference>
<keyword evidence="19" id="KW-0812">Transmembrane</keyword>
<keyword evidence="16" id="KW-0411">Iron-sulfur</keyword>
<evidence type="ECO:0000256" key="13">
    <source>
        <dbReference type="ARBA" id="ARBA00022840"/>
    </source>
</evidence>
<keyword evidence="20" id="KW-0732">Signal</keyword>
<evidence type="ECO:0000256" key="3">
    <source>
        <dbReference type="ARBA" id="ARBA00004496"/>
    </source>
</evidence>
<name>A0A7W7YIB2_9BACT</name>
<evidence type="ECO:0000256" key="1">
    <source>
        <dbReference type="ARBA" id="ARBA00000085"/>
    </source>
</evidence>
<dbReference type="EMBL" id="JACHIF010000001">
    <property type="protein sequence ID" value="MBB5036730.1"/>
    <property type="molecule type" value="Genomic_DNA"/>
</dbReference>
<evidence type="ECO:0000256" key="14">
    <source>
        <dbReference type="ARBA" id="ARBA00023004"/>
    </source>
</evidence>
<evidence type="ECO:0000313" key="23">
    <source>
        <dbReference type="Proteomes" id="UP000534294"/>
    </source>
</evidence>
<evidence type="ECO:0000256" key="9">
    <source>
        <dbReference type="ARBA" id="ARBA00022679"/>
    </source>
</evidence>
<accession>A0A7W7YIB2</accession>
<keyword evidence="14" id="KW-0408">Iron</keyword>
<reference evidence="22 23" key="1">
    <citation type="submission" date="2020-08" db="EMBL/GenBank/DDBJ databases">
        <title>Genomic Encyclopedia of Type Strains, Phase IV (KMG-IV): sequencing the most valuable type-strain genomes for metagenomic binning, comparative biology and taxonomic classification.</title>
        <authorList>
            <person name="Goeker M."/>
        </authorList>
    </citation>
    <scope>NUCLEOTIDE SEQUENCE [LARGE SCALE GENOMIC DNA]</scope>
    <source>
        <strain evidence="22 23">DSM 12251</strain>
    </source>
</reference>
<keyword evidence="19" id="KW-1133">Transmembrane helix</keyword>
<feature type="transmembrane region" description="Helical" evidence="19">
    <location>
        <begin position="432"/>
        <end position="454"/>
    </location>
</feature>
<evidence type="ECO:0000256" key="18">
    <source>
        <dbReference type="ARBA" id="ARBA00030800"/>
    </source>
</evidence>
<evidence type="ECO:0000256" key="10">
    <source>
        <dbReference type="ARBA" id="ARBA00022723"/>
    </source>
</evidence>
<dbReference type="SUPFAM" id="SSF55874">
    <property type="entry name" value="ATPase domain of HSP90 chaperone/DNA topoisomerase II/histidine kinase"/>
    <property type="match status" value="1"/>
</dbReference>
<keyword evidence="7" id="KW-0963">Cytoplasm</keyword>
<evidence type="ECO:0000256" key="8">
    <source>
        <dbReference type="ARBA" id="ARBA00022553"/>
    </source>
</evidence>
<comment type="cofactor">
    <cofactor evidence="2">
        <name>[4Fe-4S] cluster</name>
        <dbReference type="ChEBI" id="CHEBI:49883"/>
    </cofactor>
</comment>
<comment type="catalytic activity">
    <reaction evidence="1">
        <text>ATP + protein L-histidine = ADP + protein N-phospho-L-histidine.</text>
        <dbReference type="EC" id="2.7.13.3"/>
    </reaction>
</comment>
<keyword evidence="6" id="KW-0004">4Fe-4S</keyword>
<evidence type="ECO:0000256" key="17">
    <source>
        <dbReference type="ARBA" id="ARBA00024827"/>
    </source>
</evidence>
<keyword evidence="9" id="KW-0808">Transferase</keyword>
<dbReference type="InterPro" id="IPR004358">
    <property type="entry name" value="Sig_transdc_His_kin-like_C"/>
</dbReference>
<protein>
    <recommendedName>
        <fullName evidence="5">Oxygen sensor histidine kinase NreB</fullName>
        <ecNumber evidence="4">2.7.13.3</ecNumber>
    </recommendedName>
    <alternativeName>
        <fullName evidence="18">Nitrogen regulation protein B</fullName>
    </alternativeName>
</protein>
<evidence type="ECO:0000256" key="15">
    <source>
        <dbReference type="ARBA" id="ARBA00023012"/>
    </source>
</evidence>
<evidence type="ECO:0000259" key="21">
    <source>
        <dbReference type="PROSITE" id="PS50109"/>
    </source>
</evidence>
<comment type="caution">
    <text evidence="22">The sequence shown here is derived from an EMBL/GenBank/DDBJ whole genome shotgun (WGS) entry which is preliminary data.</text>
</comment>
<evidence type="ECO:0000256" key="2">
    <source>
        <dbReference type="ARBA" id="ARBA00001966"/>
    </source>
</evidence>
<dbReference type="CDD" id="cd16917">
    <property type="entry name" value="HATPase_UhpB-NarQ-NarX-like"/>
    <property type="match status" value="1"/>
</dbReference>
<organism evidence="22 23">
    <name type="scientific">Prosthecobacter dejongeii</name>
    <dbReference type="NCBI Taxonomy" id="48465"/>
    <lineage>
        <taxon>Bacteria</taxon>
        <taxon>Pseudomonadati</taxon>
        <taxon>Verrucomicrobiota</taxon>
        <taxon>Verrucomicrobiia</taxon>
        <taxon>Verrucomicrobiales</taxon>
        <taxon>Verrucomicrobiaceae</taxon>
        <taxon>Prosthecobacter</taxon>
    </lineage>
</organism>
<dbReference type="SMART" id="SM00387">
    <property type="entry name" value="HATPase_c"/>
    <property type="match status" value="1"/>
</dbReference>
<dbReference type="GO" id="GO:0000155">
    <property type="term" value="F:phosphorelay sensor kinase activity"/>
    <property type="evidence" value="ECO:0007669"/>
    <property type="project" value="InterPro"/>
</dbReference>
<comment type="subcellular location">
    <subcellularLocation>
        <location evidence="3">Cytoplasm</location>
    </subcellularLocation>
</comment>
<dbReference type="Pfam" id="PF07730">
    <property type="entry name" value="HisKA_3"/>
    <property type="match status" value="1"/>
</dbReference>
<evidence type="ECO:0000256" key="5">
    <source>
        <dbReference type="ARBA" id="ARBA00017322"/>
    </source>
</evidence>
<feature type="signal peptide" evidence="20">
    <location>
        <begin position="1"/>
        <end position="24"/>
    </location>
</feature>
<evidence type="ECO:0000256" key="11">
    <source>
        <dbReference type="ARBA" id="ARBA00022741"/>
    </source>
</evidence>
<keyword evidence="19" id="KW-0472">Membrane</keyword>
<dbReference type="GO" id="GO:0005524">
    <property type="term" value="F:ATP binding"/>
    <property type="evidence" value="ECO:0007669"/>
    <property type="project" value="UniProtKB-KW"/>
</dbReference>
<dbReference type="Pfam" id="PF02518">
    <property type="entry name" value="HATPase_c"/>
    <property type="match status" value="1"/>
</dbReference>
<keyword evidence="10" id="KW-0479">Metal-binding</keyword>
<evidence type="ECO:0000256" key="16">
    <source>
        <dbReference type="ARBA" id="ARBA00023014"/>
    </source>
</evidence>
<dbReference type="Gene3D" id="1.20.5.1930">
    <property type="match status" value="1"/>
</dbReference>
<dbReference type="PANTHER" id="PTHR24421">
    <property type="entry name" value="NITRATE/NITRITE SENSOR PROTEIN NARX-RELATED"/>
    <property type="match status" value="1"/>
</dbReference>
<dbReference type="InterPro" id="IPR008979">
    <property type="entry name" value="Galactose-bd-like_sf"/>
</dbReference>
<keyword evidence="12 22" id="KW-0418">Kinase</keyword>
<evidence type="ECO:0000256" key="4">
    <source>
        <dbReference type="ARBA" id="ARBA00012438"/>
    </source>
</evidence>
<dbReference type="GO" id="GO:0051539">
    <property type="term" value="F:4 iron, 4 sulfur cluster binding"/>
    <property type="evidence" value="ECO:0007669"/>
    <property type="project" value="UniProtKB-KW"/>
</dbReference>
<dbReference type="GO" id="GO:0046983">
    <property type="term" value="F:protein dimerization activity"/>
    <property type="evidence" value="ECO:0007669"/>
    <property type="project" value="InterPro"/>
</dbReference>
<evidence type="ECO:0000256" key="20">
    <source>
        <dbReference type="SAM" id="SignalP"/>
    </source>
</evidence>
<keyword evidence="11" id="KW-0547">Nucleotide-binding</keyword>
<dbReference type="PROSITE" id="PS50109">
    <property type="entry name" value="HIS_KIN"/>
    <property type="match status" value="1"/>
</dbReference>
<dbReference type="Gene3D" id="2.60.120.260">
    <property type="entry name" value="Galactose-binding domain-like"/>
    <property type="match status" value="2"/>
</dbReference>
<dbReference type="InterPro" id="IPR005467">
    <property type="entry name" value="His_kinase_dom"/>
</dbReference>
<dbReference type="InterPro" id="IPR050482">
    <property type="entry name" value="Sensor_HK_TwoCompSys"/>
</dbReference>
<dbReference type="InterPro" id="IPR036890">
    <property type="entry name" value="HATPase_C_sf"/>
</dbReference>
<dbReference type="InterPro" id="IPR011712">
    <property type="entry name" value="Sig_transdc_His_kin_sub3_dim/P"/>
</dbReference>
<feature type="domain" description="Histidine kinase" evidence="21">
    <location>
        <begin position="474"/>
        <end position="660"/>
    </location>
</feature>
<comment type="function">
    <text evidence="17">Member of the two-component regulatory system NreB/NreC involved in the control of dissimilatory nitrate/nitrite reduction in response to oxygen. NreB functions as a direct oxygen sensor histidine kinase which is autophosphorylated, in the absence of oxygen, probably at the conserved histidine residue, and transfers its phosphate group probably to a conserved aspartate residue of NreC. NreB/NreC activates the expression of the nitrate (narGHJI) and nitrite (nir) reductase operons, as well as the putative nitrate transporter gene narT.</text>
</comment>
<dbReference type="EC" id="2.7.13.3" evidence="4"/>
<dbReference type="SUPFAM" id="SSF49785">
    <property type="entry name" value="Galactose-binding domain-like"/>
    <property type="match status" value="1"/>
</dbReference>
<dbReference type="RefSeq" id="WP_184205866.1">
    <property type="nucleotide sequence ID" value="NZ_JACHIF010000001.1"/>
</dbReference>
<sequence length="660" mass="71964">MLCPTRQTLGLAWLFMLGASSVQAGSSWSWLSPEWRRIEMERQSLEAKLLTLPPAPPTQVTQRLGWHSDYSTSPDTVEWMELNLGQPESLDAVVLVAPPPAAGAAVSGYGFPLRFRVELLGVGEETQRRVLADHTQNDFPNPGLLPVVIPAHGHRAQKVRITATRLFREDQRYLFALGEVMLFQGPQNLAARIEAVGPSHAFASSSQGTRPDWGRINVVDGHSVVGPPLGLRPSPSLGFRSKPVSERKATSNPWVAVDLGEVMPIEEVRLFPAQPPQFAHSHGYGFPVHYEIELRETPESAAHVFPSPQSGGYVASPGDNPVVIPTAKARARWVRLKVLEPHVSNGGVVLALAEMQVWSGGQNQALGKSVEASDQTESGGWSKAALVDGFASGADIVDTPGWLAGLSARREAMQGLQVLEARQAAVKRELQAVGWGLLALLVGVMLLILLGVYLRQRQARKKELEDLRQRISQDLHDEIGSSLGSIMLITEDALTAVREGEMKEDLQEIRETARQTMDSMRDIVRLAQTGSYGGDDLVAHLREIADRMLRGLSHTFSADEVSPPPMDLRRDLVLMFKETLHNLQRHAQATQAEITLRRGPGALVLRVRDNGCGFQTENVSRGGMGLTNLQRRAAKHGGSAIITSSPGQGTTVSITFPRHG</sequence>
<evidence type="ECO:0000256" key="19">
    <source>
        <dbReference type="SAM" id="Phobius"/>
    </source>
</evidence>
<evidence type="ECO:0000256" key="6">
    <source>
        <dbReference type="ARBA" id="ARBA00022485"/>
    </source>
</evidence>
<dbReference type="PRINTS" id="PR00344">
    <property type="entry name" value="BCTRLSENSOR"/>
</dbReference>
<feature type="chain" id="PRO_5031379801" description="Oxygen sensor histidine kinase NreB" evidence="20">
    <location>
        <begin position="25"/>
        <end position="660"/>
    </location>
</feature>
<dbReference type="Proteomes" id="UP000534294">
    <property type="component" value="Unassembled WGS sequence"/>
</dbReference>
<dbReference type="GO" id="GO:0016020">
    <property type="term" value="C:membrane"/>
    <property type="evidence" value="ECO:0007669"/>
    <property type="project" value="InterPro"/>
</dbReference>
<proteinExistence type="predicted"/>
<keyword evidence="8" id="KW-0597">Phosphoprotein</keyword>
<keyword evidence="13" id="KW-0067">ATP-binding</keyword>
<keyword evidence="15" id="KW-0902">Two-component regulatory system</keyword>
<gene>
    <name evidence="22" type="ORF">HNQ64_000964</name>
</gene>
<keyword evidence="23" id="KW-1185">Reference proteome</keyword>
<dbReference type="PANTHER" id="PTHR24421:SF10">
    <property type="entry name" value="NITRATE_NITRITE SENSOR PROTEIN NARQ"/>
    <property type="match status" value="1"/>
</dbReference>
<dbReference type="InterPro" id="IPR003594">
    <property type="entry name" value="HATPase_dom"/>
</dbReference>
<evidence type="ECO:0000256" key="7">
    <source>
        <dbReference type="ARBA" id="ARBA00022490"/>
    </source>
</evidence>